<evidence type="ECO:0000313" key="3">
    <source>
        <dbReference type="Proteomes" id="UP000064201"/>
    </source>
</evidence>
<evidence type="ECO:0000256" key="1">
    <source>
        <dbReference type="SAM" id="MobiDB-lite"/>
    </source>
</evidence>
<dbReference type="Proteomes" id="UP000064201">
    <property type="component" value="Chromosome"/>
</dbReference>
<reference evidence="2 3" key="1">
    <citation type="submission" date="2015-04" db="EMBL/GenBank/DDBJ databases">
        <title>Complete Sequence for the Genome of the Thioalkalivibrio versutus D301.</title>
        <authorList>
            <person name="Mu T."/>
            <person name="Zhou J."/>
            <person name="Xu X."/>
        </authorList>
    </citation>
    <scope>NUCLEOTIDE SEQUENCE [LARGE SCALE GENOMIC DNA]</scope>
    <source>
        <strain evidence="2 3">D301</strain>
    </source>
</reference>
<proteinExistence type="predicted"/>
<accession>A0A0G3G408</accession>
<name>A0A0G3G408_9GAMM</name>
<protein>
    <submittedName>
        <fullName evidence="2">Uncharacterized protein</fullName>
    </submittedName>
</protein>
<feature type="compositionally biased region" description="Polar residues" evidence="1">
    <location>
        <begin position="1"/>
        <end position="30"/>
    </location>
</feature>
<dbReference type="KEGG" id="tvr:TVD_11680"/>
<feature type="region of interest" description="Disordered" evidence="1">
    <location>
        <begin position="1"/>
        <end position="33"/>
    </location>
</feature>
<sequence length="71" mass="7436">MIDGSTSLAGIQKGMTSMRQQAHTVATENAGSREGMGAQVGMIASQNQIEASVKTLQAEDRMIGSLLDVRA</sequence>
<dbReference type="AlphaFoldDB" id="A0A0G3G408"/>
<gene>
    <name evidence="2" type="ORF">TVD_11680</name>
</gene>
<organism evidence="2 3">
    <name type="scientific">Thioalkalivibrio versutus</name>
    <dbReference type="NCBI Taxonomy" id="106634"/>
    <lineage>
        <taxon>Bacteria</taxon>
        <taxon>Pseudomonadati</taxon>
        <taxon>Pseudomonadota</taxon>
        <taxon>Gammaproteobacteria</taxon>
        <taxon>Chromatiales</taxon>
        <taxon>Ectothiorhodospiraceae</taxon>
        <taxon>Thioalkalivibrio</taxon>
    </lineage>
</organism>
<dbReference type="RefSeq" id="WP_018145335.1">
    <property type="nucleotide sequence ID" value="NZ_CP011367.1"/>
</dbReference>
<evidence type="ECO:0000313" key="2">
    <source>
        <dbReference type="EMBL" id="AKJ95973.1"/>
    </source>
</evidence>
<dbReference type="OrthoDB" id="5771480at2"/>
<dbReference type="EMBL" id="CP011367">
    <property type="protein sequence ID" value="AKJ95973.1"/>
    <property type="molecule type" value="Genomic_DNA"/>
</dbReference>
<dbReference type="STRING" id="106634.TVD_11680"/>
<keyword evidence="3" id="KW-1185">Reference proteome</keyword>
<dbReference type="PATRIC" id="fig|106634.4.peg.2385"/>